<dbReference type="RefSeq" id="WP_137639906.1">
    <property type="nucleotide sequence ID" value="NZ_BJDK01000011.1"/>
</dbReference>
<dbReference type="SUPFAM" id="SSF140652">
    <property type="entry name" value="YozE-like"/>
    <property type="match status" value="1"/>
</dbReference>
<evidence type="ECO:0000259" key="1">
    <source>
        <dbReference type="Pfam" id="PF06855"/>
    </source>
</evidence>
<proteinExistence type="predicted"/>
<dbReference type="Proteomes" id="UP001596253">
    <property type="component" value="Unassembled WGS sequence"/>
</dbReference>
<protein>
    <submittedName>
        <fullName evidence="2">YozE family protein</fullName>
    </submittedName>
</protein>
<name>A0ABW1R979_9LACO</name>
<sequence length="75" mass="8816">MNFYRWLEPFVNQHGPYYSAACYAHSDFDFPLTSNVHELSDYITYLNIRDSIKQSFYDALAAYQAAKKAIQLRII</sequence>
<reference evidence="3" key="1">
    <citation type="journal article" date="2019" name="Int. J. Syst. Evol. Microbiol.">
        <title>The Global Catalogue of Microorganisms (GCM) 10K type strain sequencing project: providing services to taxonomists for standard genome sequencing and annotation.</title>
        <authorList>
            <consortium name="The Broad Institute Genomics Platform"/>
            <consortium name="The Broad Institute Genome Sequencing Center for Infectious Disease"/>
            <person name="Wu L."/>
            <person name="Ma J."/>
        </authorList>
    </citation>
    <scope>NUCLEOTIDE SEQUENCE [LARGE SCALE GENOMIC DNA]</scope>
    <source>
        <strain evidence="3">CCM 8932</strain>
    </source>
</reference>
<keyword evidence="3" id="KW-1185">Reference proteome</keyword>
<dbReference type="InterPro" id="IPR023089">
    <property type="entry name" value="YozE_SAM-like"/>
</dbReference>
<dbReference type="Pfam" id="PF06855">
    <property type="entry name" value="YozE_SAM_like"/>
    <property type="match status" value="1"/>
</dbReference>
<gene>
    <name evidence="2" type="ORF">ACFP3T_13675</name>
</gene>
<comment type="caution">
    <text evidence="2">The sequence shown here is derived from an EMBL/GenBank/DDBJ whole genome shotgun (WGS) entry which is preliminary data.</text>
</comment>
<evidence type="ECO:0000313" key="2">
    <source>
        <dbReference type="EMBL" id="MFC6165714.1"/>
    </source>
</evidence>
<dbReference type="EMBL" id="JBHSSD010000057">
    <property type="protein sequence ID" value="MFC6165714.1"/>
    <property type="molecule type" value="Genomic_DNA"/>
</dbReference>
<organism evidence="2 3">
    <name type="scientific">Lactiplantibacillus dongliensis</name>
    <dbReference type="NCBI Taxonomy" id="2559919"/>
    <lineage>
        <taxon>Bacteria</taxon>
        <taxon>Bacillati</taxon>
        <taxon>Bacillota</taxon>
        <taxon>Bacilli</taxon>
        <taxon>Lactobacillales</taxon>
        <taxon>Lactobacillaceae</taxon>
        <taxon>Lactiplantibacillus</taxon>
    </lineage>
</organism>
<accession>A0ABW1R979</accession>
<feature type="domain" description="YozE SAM-like" evidence="1">
    <location>
        <begin position="3"/>
        <end position="64"/>
    </location>
</feature>
<dbReference type="Gene3D" id="1.10.150.260">
    <property type="entry name" value="YozE SAM-like"/>
    <property type="match status" value="1"/>
</dbReference>
<evidence type="ECO:0000313" key="3">
    <source>
        <dbReference type="Proteomes" id="UP001596253"/>
    </source>
</evidence>
<dbReference type="InterPro" id="IPR036806">
    <property type="entry name" value="YozE_SAM-like_sf"/>
</dbReference>